<feature type="non-terminal residue" evidence="2">
    <location>
        <position position="1"/>
    </location>
</feature>
<feature type="compositionally biased region" description="Polar residues" evidence="1">
    <location>
        <begin position="16"/>
        <end position="31"/>
    </location>
</feature>
<reference evidence="2" key="2">
    <citation type="journal article" date="2024" name="Plant">
        <title>Genomic evolution and insights into agronomic trait innovations of Sesamum species.</title>
        <authorList>
            <person name="Miao H."/>
            <person name="Wang L."/>
            <person name="Qu L."/>
            <person name="Liu H."/>
            <person name="Sun Y."/>
            <person name="Le M."/>
            <person name="Wang Q."/>
            <person name="Wei S."/>
            <person name="Zheng Y."/>
            <person name="Lin W."/>
            <person name="Duan Y."/>
            <person name="Cao H."/>
            <person name="Xiong S."/>
            <person name="Wang X."/>
            <person name="Wei L."/>
            <person name="Li C."/>
            <person name="Ma Q."/>
            <person name="Ju M."/>
            <person name="Zhao R."/>
            <person name="Li G."/>
            <person name="Mu C."/>
            <person name="Tian Q."/>
            <person name="Mei H."/>
            <person name="Zhang T."/>
            <person name="Gao T."/>
            <person name="Zhang H."/>
        </authorList>
    </citation>
    <scope>NUCLEOTIDE SEQUENCE</scope>
    <source>
        <strain evidence="2">K16</strain>
    </source>
</reference>
<proteinExistence type="predicted"/>
<dbReference type="AlphaFoldDB" id="A0AAE1T9T7"/>
<dbReference type="PANTHER" id="PTHR10775:SF193">
    <property type="entry name" value="DUF4216 DOMAIN-CONTAINING PROTEIN"/>
    <property type="match status" value="1"/>
</dbReference>
<protein>
    <submittedName>
        <fullName evidence="2">Uncharacterized protein</fullName>
    </submittedName>
</protein>
<dbReference type="Proteomes" id="UP001289374">
    <property type="component" value="Unassembled WGS sequence"/>
</dbReference>
<comment type="caution">
    <text evidence="2">The sequence shown here is derived from an EMBL/GenBank/DDBJ whole genome shotgun (WGS) entry which is preliminary data.</text>
</comment>
<dbReference type="EMBL" id="JACGWL010000526">
    <property type="protein sequence ID" value="KAK4383736.1"/>
    <property type="molecule type" value="Genomic_DNA"/>
</dbReference>
<sequence length="213" mass="23879">MVIDAVGPVCPPVHVSHQSNENGTGMNSNDRGGSFLDAVNATDQPLYSGSENHSQLSAVNRVMCHPSDAEAWKHFDETHPDFATKPRYVRLGLCVDSFAPHGMCMKPEYMFLTLIIPDPANPQRLIDVYLLPLIEELVQLWHVAYGMLSSWSTAGIIGHPYRREKKAFMKGRVEKNEAPPIANGEEVWHYVRYFKSAIEDPVSYPPGYGTEHK</sequence>
<dbReference type="InterPro" id="IPR004242">
    <property type="entry name" value="Transposase_21"/>
</dbReference>
<evidence type="ECO:0000313" key="2">
    <source>
        <dbReference type="EMBL" id="KAK4383736.1"/>
    </source>
</evidence>
<name>A0AAE1T9T7_9LAMI</name>
<accession>A0AAE1T9T7</accession>
<gene>
    <name evidence="2" type="ORF">Sango_2749400</name>
</gene>
<keyword evidence="3" id="KW-1185">Reference proteome</keyword>
<evidence type="ECO:0000256" key="1">
    <source>
        <dbReference type="SAM" id="MobiDB-lite"/>
    </source>
</evidence>
<feature type="region of interest" description="Disordered" evidence="1">
    <location>
        <begin position="13"/>
        <end position="35"/>
    </location>
</feature>
<evidence type="ECO:0000313" key="3">
    <source>
        <dbReference type="Proteomes" id="UP001289374"/>
    </source>
</evidence>
<reference evidence="2" key="1">
    <citation type="submission" date="2020-06" db="EMBL/GenBank/DDBJ databases">
        <authorList>
            <person name="Li T."/>
            <person name="Hu X."/>
            <person name="Zhang T."/>
            <person name="Song X."/>
            <person name="Zhang H."/>
            <person name="Dai N."/>
            <person name="Sheng W."/>
            <person name="Hou X."/>
            <person name="Wei L."/>
        </authorList>
    </citation>
    <scope>NUCLEOTIDE SEQUENCE</scope>
    <source>
        <strain evidence="2">K16</strain>
        <tissue evidence="2">Leaf</tissue>
    </source>
</reference>
<dbReference type="Pfam" id="PF02992">
    <property type="entry name" value="Transposase_21"/>
    <property type="match status" value="1"/>
</dbReference>
<dbReference type="PANTHER" id="PTHR10775">
    <property type="entry name" value="OS08G0208400 PROTEIN"/>
    <property type="match status" value="1"/>
</dbReference>
<organism evidence="2 3">
    <name type="scientific">Sesamum angolense</name>
    <dbReference type="NCBI Taxonomy" id="2727404"/>
    <lineage>
        <taxon>Eukaryota</taxon>
        <taxon>Viridiplantae</taxon>
        <taxon>Streptophyta</taxon>
        <taxon>Embryophyta</taxon>
        <taxon>Tracheophyta</taxon>
        <taxon>Spermatophyta</taxon>
        <taxon>Magnoliopsida</taxon>
        <taxon>eudicotyledons</taxon>
        <taxon>Gunneridae</taxon>
        <taxon>Pentapetalae</taxon>
        <taxon>asterids</taxon>
        <taxon>lamiids</taxon>
        <taxon>Lamiales</taxon>
        <taxon>Pedaliaceae</taxon>
        <taxon>Sesamum</taxon>
    </lineage>
</organism>